<dbReference type="PANTHER" id="PTHR31465">
    <property type="entry name" value="PROTEIN RTA1-RELATED"/>
    <property type="match status" value="1"/>
</dbReference>
<evidence type="ECO:0000256" key="2">
    <source>
        <dbReference type="ARBA" id="ARBA00022692"/>
    </source>
</evidence>
<evidence type="ECO:0000256" key="3">
    <source>
        <dbReference type="ARBA" id="ARBA00022989"/>
    </source>
</evidence>
<reference evidence="6" key="1">
    <citation type="submission" date="2020-03" db="EMBL/GenBank/DDBJ databases">
        <title>Site-based positive gene gene selection in Geosmithia morbida across the United States reveals a broad range of putative effectors and factors for local host and environmental adapation.</title>
        <authorList>
            <person name="Onufrak A."/>
            <person name="Murdoch R.W."/>
            <person name="Gazis R."/>
            <person name="Huff M."/>
            <person name="Staton M."/>
            <person name="Klingeman W."/>
            <person name="Hadziabdic D."/>
        </authorList>
    </citation>
    <scope>NUCLEOTIDE SEQUENCE</scope>
    <source>
        <strain evidence="6">1262</strain>
    </source>
</reference>
<dbReference type="OrthoDB" id="4521223at2759"/>
<comment type="subcellular location">
    <subcellularLocation>
        <location evidence="1">Membrane</location>
        <topology evidence="1">Multi-pass membrane protein</topology>
    </subcellularLocation>
</comment>
<accession>A0A9P4YT13</accession>
<protein>
    <submittedName>
        <fullName evidence="6">RTA1 like protein</fullName>
    </submittedName>
</protein>
<dbReference type="InterPro" id="IPR007568">
    <property type="entry name" value="RTA1"/>
</dbReference>
<feature type="transmembrane region" description="Helical" evidence="5">
    <location>
        <begin position="252"/>
        <end position="271"/>
    </location>
</feature>
<dbReference type="Pfam" id="PF04479">
    <property type="entry name" value="RTA1"/>
    <property type="match status" value="1"/>
</dbReference>
<dbReference type="EMBL" id="JAANYQ010000013">
    <property type="protein sequence ID" value="KAF4121121.1"/>
    <property type="molecule type" value="Genomic_DNA"/>
</dbReference>
<keyword evidence="4 5" id="KW-0472">Membrane</keyword>
<comment type="caution">
    <text evidence="6">The sequence shown here is derived from an EMBL/GenBank/DDBJ whole genome shotgun (WGS) entry which is preliminary data.</text>
</comment>
<dbReference type="GO" id="GO:0005886">
    <property type="term" value="C:plasma membrane"/>
    <property type="evidence" value="ECO:0007669"/>
    <property type="project" value="TreeGrafter"/>
</dbReference>
<dbReference type="PANTHER" id="PTHR31465:SF9">
    <property type="entry name" value="SPHINGOID LONG-CHAIN BASE TRANSPORTER RSB1"/>
    <property type="match status" value="1"/>
</dbReference>
<feature type="transmembrane region" description="Helical" evidence="5">
    <location>
        <begin position="35"/>
        <end position="55"/>
    </location>
</feature>
<feature type="transmembrane region" description="Helical" evidence="5">
    <location>
        <begin position="92"/>
        <end position="115"/>
    </location>
</feature>
<gene>
    <name evidence="6" type="ORF">GMORB2_2083</name>
</gene>
<keyword evidence="7" id="KW-1185">Reference proteome</keyword>
<evidence type="ECO:0000313" key="6">
    <source>
        <dbReference type="EMBL" id="KAF4121121.1"/>
    </source>
</evidence>
<proteinExistence type="predicted"/>
<dbReference type="GO" id="GO:0000324">
    <property type="term" value="C:fungal-type vacuole"/>
    <property type="evidence" value="ECO:0007669"/>
    <property type="project" value="TreeGrafter"/>
</dbReference>
<dbReference type="AlphaFoldDB" id="A0A9P4YT13"/>
<evidence type="ECO:0000256" key="5">
    <source>
        <dbReference type="SAM" id="Phobius"/>
    </source>
</evidence>
<feature type="transmembrane region" description="Helical" evidence="5">
    <location>
        <begin position="214"/>
        <end position="237"/>
    </location>
</feature>
<feature type="transmembrane region" description="Helical" evidence="5">
    <location>
        <begin position="173"/>
        <end position="194"/>
    </location>
</feature>
<keyword evidence="2 5" id="KW-0812">Transmembrane</keyword>
<dbReference type="GeneID" id="55968313"/>
<sequence length="287" mass="31285">MSAVPQVLIAFGPDVTCTLDICPIEWSVYTYRPSLPANITLLALFGAVGLVHAYLGHRWRAWGFMVGMLLGCVCEMIGYVGRIMLYNDPFSWIGFMIQIICLTIAPVFFTASIYVTLSKTIIYLAPEASRFRPELFYWVFIPADVICLILQAAGGTLSTQTLGGQTGVDISMAGLVLQLVVILLFIVAFVDYIVRYWRSGGRAGTAAAAVTWRLAAFFAGLSAAIVLILARCCYRVAELNQGYFGELMHEEVSFVVLEGCVIVLAVAALFWGHPGLAFGGRAGRPTE</sequence>
<organism evidence="6 7">
    <name type="scientific">Geosmithia morbida</name>
    <dbReference type="NCBI Taxonomy" id="1094350"/>
    <lineage>
        <taxon>Eukaryota</taxon>
        <taxon>Fungi</taxon>
        <taxon>Dikarya</taxon>
        <taxon>Ascomycota</taxon>
        <taxon>Pezizomycotina</taxon>
        <taxon>Sordariomycetes</taxon>
        <taxon>Hypocreomycetidae</taxon>
        <taxon>Hypocreales</taxon>
        <taxon>Bionectriaceae</taxon>
        <taxon>Geosmithia</taxon>
    </lineage>
</organism>
<dbReference type="RefSeq" id="XP_035319773.1">
    <property type="nucleotide sequence ID" value="XM_035464063.1"/>
</dbReference>
<dbReference type="Proteomes" id="UP000749293">
    <property type="component" value="Unassembled WGS sequence"/>
</dbReference>
<keyword evidence="3 5" id="KW-1133">Transmembrane helix</keyword>
<name>A0A9P4YT13_9HYPO</name>
<feature type="transmembrane region" description="Helical" evidence="5">
    <location>
        <begin position="135"/>
        <end position="153"/>
    </location>
</feature>
<evidence type="ECO:0000256" key="4">
    <source>
        <dbReference type="ARBA" id="ARBA00023136"/>
    </source>
</evidence>
<feature type="transmembrane region" description="Helical" evidence="5">
    <location>
        <begin position="62"/>
        <end position="80"/>
    </location>
</feature>
<evidence type="ECO:0000313" key="7">
    <source>
        <dbReference type="Proteomes" id="UP000749293"/>
    </source>
</evidence>
<evidence type="ECO:0000256" key="1">
    <source>
        <dbReference type="ARBA" id="ARBA00004141"/>
    </source>
</evidence>